<name>W0N322_PSESX</name>
<dbReference type="KEGG" id="psyr:N018_24840"/>
<keyword evidence="1" id="KW-1133">Transmembrane helix</keyword>
<proteinExistence type="predicted"/>
<accession>W0N322</accession>
<dbReference type="Proteomes" id="UP000019089">
    <property type="component" value="Chromosome"/>
</dbReference>
<organism evidence="2 3">
    <name type="scientific">Pseudomonas syringae CC1557</name>
    <dbReference type="NCBI Taxonomy" id="1357279"/>
    <lineage>
        <taxon>Bacteria</taxon>
        <taxon>Pseudomonadati</taxon>
        <taxon>Pseudomonadota</taxon>
        <taxon>Gammaproteobacteria</taxon>
        <taxon>Pseudomonadales</taxon>
        <taxon>Pseudomonadaceae</taxon>
        <taxon>Pseudomonas</taxon>
        <taxon>Pseudomonas syringae</taxon>
    </lineage>
</organism>
<feature type="transmembrane region" description="Helical" evidence="1">
    <location>
        <begin position="6"/>
        <end position="27"/>
    </location>
</feature>
<dbReference type="HOGENOM" id="CLU_111607_0_0_6"/>
<sequence>MDWMQFVAALVESLAWPAVAVVMVALLRKPIAKLIPQIRTFKYKDLHVDLGEKLEEVKEAVKKDAVDAQNPIPSSPPLAAQPDVLSLARLDPRAAILSSWLDVERALRALALKAGIPFGATPLSTASELHAADVIDEFTFKTLRDLRRIRNEAAHITTRDISYEEAVSMAEMCQWLAHRLRNDADGSPA</sequence>
<evidence type="ECO:0000256" key="1">
    <source>
        <dbReference type="SAM" id="Phobius"/>
    </source>
</evidence>
<gene>
    <name evidence="2" type="ORF">N018_24840</name>
</gene>
<dbReference type="eggNOG" id="ENOG50331AW">
    <property type="taxonomic scope" value="Bacteria"/>
</dbReference>
<evidence type="ECO:0008006" key="4">
    <source>
        <dbReference type="Google" id="ProtNLM"/>
    </source>
</evidence>
<reference evidence="2 3" key="1">
    <citation type="submission" date="2013-12" db="EMBL/GenBank/DDBJ databases">
        <title>Interactions Between Genome Architecture and Virulence Genes in Pseudomonas syringae, strain CC1557 as a model.</title>
        <authorList>
            <person name="Baltrus D."/>
            <person name="Hockett K."/>
            <person name="Karlsrud E."/>
            <person name="Dougherty K."/>
            <person name="Nishimura M."/>
        </authorList>
    </citation>
    <scope>NUCLEOTIDE SEQUENCE [LARGE SCALE GENOMIC DNA]</scope>
    <source>
        <strain evidence="2 3">CC1557</strain>
    </source>
</reference>
<protein>
    <recommendedName>
        <fullName evidence="4">DUF4145 domain-containing protein</fullName>
    </recommendedName>
</protein>
<dbReference type="RefSeq" id="WP_025390959.1">
    <property type="nucleotide sequence ID" value="NZ_CP007014.1"/>
</dbReference>
<keyword evidence="1" id="KW-0472">Membrane</keyword>
<evidence type="ECO:0000313" key="3">
    <source>
        <dbReference type="Proteomes" id="UP000019089"/>
    </source>
</evidence>
<dbReference type="EMBL" id="CP007014">
    <property type="protein sequence ID" value="AHG43693.1"/>
    <property type="molecule type" value="Genomic_DNA"/>
</dbReference>
<keyword evidence="1" id="KW-0812">Transmembrane</keyword>
<evidence type="ECO:0000313" key="2">
    <source>
        <dbReference type="EMBL" id="AHG43693.1"/>
    </source>
</evidence>
<dbReference type="AlphaFoldDB" id="W0N322"/>